<dbReference type="Pfam" id="PF13193">
    <property type="entry name" value="AMP-binding_C"/>
    <property type="match status" value="2"/>
</dbReference>
<dbReference type="Gene3D" id="1.10.1200.10">
    <property type="entry name" value="ACP-like"/>
    <property type="match status" value="2"/>
</dbReference>
<dbReference type="SUPFAM" id="SSF56801">
    <property type="entry name" value="Acetyl-CoA synthetase-like"/>
    <property type="match status" value="2"/>
</dbReference>
<sequence length="1994" mass="221100">MAPVTDCGFHRLEDALVRGSKYYPTRTAISYLDEGGTYQHVSYSLLHRNTYRAASIVSPYLRCSPPETTPFVGIFLDRNIGQVVASLAILMAGAAYVPIALDVTATTFCNILEEARIEVVITDLVQHDRLKTLMEQAGCRSINAINLPQFDLNDPVDQELITDRLTTAGTECPAYVLFSSGTTGRPKGIITSHAAVNTYCKGANLYYGATHADKWVRAASYTFDSSIDELFCPLSVGASLVIQPSGSLENFESYMKFLEDCSATILTMTTALWHQFANYVLKEKKSLPESLRVVSIGGEAGMSSIFKAWRARFGDYPRFLNGYGPTEATVCTLYWEGSDNVHSSVLPIGRPILDYECYVLDPTTKVPVKPGEEGILYVSGPGLAIGYLNNPELTTRQFLPNPWKDCMDNRYSRIYNTGDLVRVDKDGVYHYCGRLDLQVKIRGFRVELEAVEACLLDHPSISEVAVIALTEKGSSAIHAYLKKLPGCASSLYVEDVLEHCAKSLAHYEFPARFYCVEKLPYSRSQKVDRRALRQMAAKLLPFRAKCLTEIAPGNFNSHLADLWCQCLDGLSPNLLLPSSHIVHLGGHSLTMITLAAKIHSTTGIQVSTVDLLRNPTLGQMSKLLDYYAQTRESNDISATLKPRVPSKSLIGLPQTYPLSSAQARLYVVQQNSPKSPVFNDGVAINVVGEVSYESMRAALKELILRHAILRVKLVQDADSRVSQEILPFSDSLFASIFTHKQLDRPEAVQHAHEVFTRPFDLFKSPLVQIALLSSTKEHILVVCAHHIIWDGFSDRIFLDELAALYQRKTLPVASDYFAHCNVSRQEADPDRLASLVSYLKSVPQRIELPIDFSRPDTQSYCRGGNVYFTLDHQAVSRLVTRLGTTPFACLMTIFATVLHLNAACQEDFMIGVPFANRLTTEEASAIGFFINMLPLRVQFFGLKMLDDLHDAIRNDLLFLSERQDVPFDLLIKSLGFNRLRSSDSLQAVLNFTDAPEGDLDESLKFSRFPLTNGAAHTDLVCFIERKRDGSLVGEIQYDSTIFLPDSMNSVASAFIHILNTWSTTPSQRIGDIVFPLSSSHIPLTISSETSDLSFGAFIMSSMESYLDRLAIYDDTTGTFYTYKQLSSWARCIQEQLRCFSRSHGMVLLLLERNMDAIAAEIGINLAGLGFIPCDIWRPISQIHDIIADSEPVCILAHKRVLDRLGFHNSHVPVILVDEISMEIENVPLPGVINNRVGKFAYMIYTSGSTGKPKGIIIGHSSIIQLVQQIVSWSGSETPLNGIATSNLAWDAIFGQVFPALTTGGCIKLPKVHGEKDGEYLSALMKRTPAVNAMLATPSSLKMWFDQTGNQADSFLPDNMCHIMIGGEELTPEFASHVLSQTAGSPNIQVVQIYGPTEGTVFSSYGVLKHPDMRKITERRRVPINVLNSNAAMTIVNEAGNELPHGFVGEIVIWGSCLMLGYNNLPQLNKQTIIVKDGVRGWRSGDLGRRLPSGEFEILGRKDSMRKIRGGVRVDLAEIESQLRLHPRVAGCCVSLLDVPGVGEHQVVTHVRFKIEGAVTDKLQDVLNDLYRHLSSRIPAYMIPDFIVPVDEFPLNQSTKIDKAKLPNANATHRFIVSHGESFKWSAEDESRRAIIEGILDIFTTVLSLDKTLSPSDNFYHCGGHSLLATRATSLARRKFQVPLPFTAIITNPTAQELSKFVHGLQQEAARSSSLPPLIIPLQPAGTIPDPKAFLFAFPFIGGDLDMLPRVVNQLENSKHGLATYGLCWEPNLSLDTLERRATTCAKSISLLAGSKPCFLVGWCFGAMVACKTALHLPKATTHLIVLDALHLSIMDRFTMGESDYARAFAEYICKVWFGPGVHNDKAGFIQTVVDAHLDWHDVSSFIALARKHVKLPPWVSEDDLRQRILPLADSHELMKGVYGRSCCTPEEAIDIEERVIMNLQATDGLNITFDTEPGLGWTRYEIIDSHHDSIGYLPVAHQRMLSAIRETLGR</sequence>
<dbReference type="GO" id="GO:0005737">
    <property type="term" value="C:cytoplasm"/>
    <property type="evidence" value="ECO:0007669"/>
    <property type="project" value="TreeGrafter"/>
</dbReference>
<comment type="caution">
    <text evidence="6">The sequence shown here is derived from an EMBL/GenBank/DDBJ whole genome shotgun (WGS) entry which is preliminary data.</text>
</comment>
<dbReference type="GO" id="GO:0044550">
    <property type="term" value="P:secondary metabolite biosynthetic process"/>
    <property type="evidence" value="ECO:0007669"/>
    <property type="project" value="TreeGrafter"/>
</dbReference>
<dbReference type="Gene3D" id="3.40.50.12780">
    <property type="entry name" value="N-terminal domain of ligase-like"/>
    <property type="match status" value="2"/>
</dbReference>
<dbReference type="SUPFAM" id="SSF47336">
    <property type="entry name" value="ACP-like"/>
    <property type="match status" value="2"/>
</dbReference>
<organism evidence="6 7">
    <name type="scientific">Rhizoctonia solani</name>
    <dbReference type="NCBI Taxonomy" id="456999"/>
    <lineage>
        <taxon>Eukaryota</taxon>
        <taxon>Fungi</taxon>
        <taxon>Dikarya</taxon>
        <taxon>Basidiomycota</taxon>
        <taxon>Agaricomycotina</taxon>
        <taxon>Agaricomycetes</taxon>
        <taxon>Cantharellales</taxon>
        <taxon>Ceratobasidiaceae</taxon>
        <taxon>Rhizoctonia</taxon>
    </lineage>
</organism>
<evidence type="ECO:0000313" key="7">
    <source>
        <dbReference type="Proteomes" id="UP000663846"/>
    </source>
</evidence>
<dbReference type="InterPro" id="IPR045851">
    <property type="entry name" value="AMP-bd_C_sf"/>
</dbReference>
<dbReference type="Gene3D" id="3.30.559.30">
    <property type="entry name" value="Nonribosomal peptide synthetase, condensation domain"/>
    <property type="match status" value="1"/>
</dbReference>
<name>A0A8H3BNX0_9AGAM</name>
<dbReference type="CDD" id="cd05930">
    <property type="entry name" value="A_NRPS"/>
    <property type="match status" value="1"/>
</dbReference>
<dbReference type="InterPro" id="IPR006162">
    <property type="entry name" value="Ppantetheine_attach_site"/>
</dbReference>
<dbReference type="GO" id="GO:0043041">
    <property type="term" value="P:amino acid activation for nonribosomal peptide biosynthetic process"/>
    <property type="evidence" value="ECO:0007669"/>
    <property type="project" value="TreeGrafter"/>
</dbReference>
<dbReference type="InterPro" id="IPR023213">
    <property type="entry name" value="CAT-like_dom_sf"/>
</dbReference>
<feature type="domain" description="Carrier" evidence="5">
    <location>
        <begin position="1629"/>
        <end position="1705"/>
    </location>
</feature>
<feature type="domain" description="Carrier" evidence="5">
    <location>
        <begin position="553"/>
        <end position="628"/>
    </location>
</feature>
<dbReference type="PROSITE" id="PS50075">
    <property type="entry name" value="CARRIER"/>
    <property type="match status" value="2"/>
</dbReference>
<dbReference type="InterPro" id="IPR020845">
    <property type="entry name" value="AMP-binding_CS"/>
</dbReference>
<dbReference type="GO" id="GO:0031177">
    <property type="term" value="F:phosphopantetheine binding"/>
    <property type="evidence" value="ECO:0007669"/>
    <property type="project" value="TreeGrafter"/>
</dbReference>
<dbReference type="Gene3D" id="3.30.300.30">
    <property type="match status" value="2"/>
</dbReference>
<keyword evidence="1" id="KW-0596">Phosphopantetheine</keyword>
<keyword evidence="2" id="KW-0597">Phosphoprotein</keyword>
<dbReference type="Gene3D" id="3.30.559.10">
    <property type="entry name" value="Chloramphenicol acetyltransferase-like domain"/>
    <property type="match status" value="1"/>
</dbReference>
<dbReference type="Pfam" id="PF00668">
    <property type="entry name" value="Condensation"/>
    <property type="match status" value="1"/>
</dbReference>
<gene>
    <name evidence="6" type="ORF">RDB_LOCUS160472</name>
</gene>
<dbReference type="InterPro" id="IPR025110">
    <property type="entry name" value="AMP-bd_C"/>
</dbReference>
<dbReference type="Proteomes" id="UP000663846">
    <property type="component" value="Unassembled WGS sequence"/>
</dbReference>
<dbReference type="PROSITE" id="PS00012">
    <property type="entry name" value="PHOSPHOPANTETHEINE"/>
    <property type="match status" value="2"/>
</dbReference>
<dbReference type="SUPFAM" id="SSF53474">
    <property type="entry name" value="alpha/beta-Hydrolases"/>
    <property type="match status" value="1"/>
</dbReference>
<evidence type="ECO:0000256" key="4">
    <source>
        <dbReference type="ARBA" id="ARBA00023268"/>
    </source>
</evidence>
<dbReference type="Gene3D" id="3.40.50.1820">
    <property type="entry name" value="alpha/beta hydrolase"/>
    <property type="match status" value="1"/>
</dbReference>
<dbReference type="PANTHER" id="PTHR45527:SF1">
    <property type="entry name" value="FATTY ACID SYNTHASE"/>
    <property type="match status" value="1"/>
</dbReference>
<evidence type="ECO:0000313" key="6">
    <source>
        <dbReference type="EMBL" id="CAE6461460.1"/>
    </source>
</evidence>
<dbReference type="PANTHER" id="PTHR45527">
    <property type="entry name" value="NONRIBOSOMAL PEPTIDE SYNTHETASE"/>
    <property type="match status" value="1"/>
</dbReference>
<dbReference type="InterPro" id="IPR009081">
    <property type="entry name" value="PP-bd_ACP"/>
</dbReference>
<dbReference type="InterPro" id="IPR042099">
    <property type="entry name" value="ANL_N_sf"/>
</dbReference>
<dbReference type="InterPro" id="IPR000873">
    <property type="entry name" value="AMP-dep_synth/lig_dom"/>
</dbReference>
<dbReference type="SUPFAM" id="SSF52777">
    <property type="entry name" value="CoA-dependent acyltransferases"/>
    <property type="match status" value="2"/>
</dbReference>
<accession>A0A8H3BNX0</accession>
<evidence type="ECO:0000256" key="1">
    <source>
        <dbReference type="ARBA" id="ARBA00022450"/>
    </source>
</evidence>
<evidence type="ECO:0000256" key="3">
    <source>
        <dbReference type="ARBA" id="ARBA00022598"/>
    </source>
</evidence>
<dbReference type="Pfam" id="PF00550">
    <property type="entry name" value="PP-binding"/>
    <property type="match status" value="2"/>
</dbReference>
<keyword evidence="3" id="KW-0436">Ligase</keyword>
<proteinExistence type="predicted"/>
<dbReference type="InterPro" id="IPR036736">
    <property type="entry name" value="ACP-like_sf"/>
</dbReference>
<dbReference type="PROSITE" id="PS00455">
    <property type="entry name" value="AMP_BINDING"/>
    <property type="match status" value="2"/>
</dbReference>
<protein>
    <recommendedName>
        <fullName evidence="5">Carrier domain-containing protein</fullName>
    </recommendedName>
</protein>
<dbReference type="Pfam" id="PF00501">
    <property type="entry name" value="AMP-binding"/>
    <property type="match status" value="2"/>
</dbReference>
<dbReference type="InterPro" id="IPR001242">
    <property type="entry name" value="Condensation_dom"/>
</dbReference>
<dbReference type="GO" id="GO:0016874">
    <property type="term" value="F:ligase activity"/>
    <property type="evidence" value="ECO:0007669"/>
    <property type="project" value="UniProtKB-KW"/>
</dbReference>
<keyword evidence="4" id="KW-0511">Multifunctional enzyme</keyword>
<evidence type="ECO:0000256" key="2">
    <source>
        <dbReference type="ARBA" id="ARBA00022553"/>
    </source>
</evidence>
<reference evidence="6" key="1">
    <citation type="submission" date="2021-01" db="EMBL/GenBank/DDBJ databases">
        <authorList>
            <person name="Kaushik A."/>
        </authorList>
    </citation>
    <scope>NUCLEOTIDE SEQUENCE</scope>
    <source>
        <strain evidence="6">AG1-1C</strain>
    </source>
</reference>
<dbReference type="EMBL" id="CAJMWS010000745">
    <property type="protein sequence ID" value="CAE6461460.1"/>
    <property type="molecule type" value="Genomic_DNA"/>
</dbReference>
<evidence type="ECO:0000259" key="5">
    <source>
        <dbReference type="PROSITE" id="PS50075"/>
    </source>
</evidence>
<dbReference type="InterPro" id="IPR029058">
    <property type="entry name" value="AB_hydrolase_fold"/>
</dbReference>